<proteinExistence type="inferred from homology"/>
<gene>
    <name evidence="3" type="ORF">EA58_15690</name>
</gene>
<evidence type="ECO:0000313" key="4">
    <source>
        <dbReference type="Proteomes" id="UP000027192"/>
    </source>
</evidence>
<dbReference type="Pfam" id="PF13371">
    <property type="entry name" value="TPR_9"/>
    <property type="match status" value="1"/>
</dbReference>
<name>A0A066RK70_9GAMM</name>
<reference evidence="3 4" key="1">
    <citation type="submission" date="2014-04" db="EMBL/GenBank/DDBJ databases">
        <title>Draft genome sequence of Photobacterium halotolerans S2753: a solonamide, ngercheumicin and holomycin producer.</title>
        <authorList>
            <person name="Machado H.R."/>
            <person name="Gram L."/>
        </authorList>
    </citation>
    <scope>NUCLEOTIDE SEQUENCE [LARGE SCALE GENOMIC DNA]</scope>
    <source>
        <strain evidence="3 4">S2753</strain>
    </source>
</reference>
<dbReference type="RefSeq" id="WP_036754524.1">
    <property type="nucleotide sequence ID" value="NZ_JAGSGC010000002.1"/>
</dbReference>
<dbReference type="Gene3D" id="1.25.40.10">
    <property type="entry name" value="Tetratricopeptide repeat domain"/>
    <property type="match status" value="1"/>
</dbReference>
<evidence type="ECO:0000313" key="3">
    <source>
        <dbReference type="EMBL" id="KDM90699.1"/>
    </source>
</evidence>
<dbReference type="SUPFAM" id="SSF48452">
    <property type="entry name" value="TPR-like"/>
    <property type="match status" value="1"/>
</dbReference>
<protein>
    <recommendedName>
        <fullName evidence="2">Protein SirB1 N-terminal domain-containing protein</fullName>
    </recommendedName>
</protein>
<evidence type="ECO:0000259" key="2">
    <source>
        <dbReference type="Pfam" id="PF13369"/>
    </source>
</evidence>
<accession>A0A066RK70</accession>
<keyword evidence="4" id="KW-1185">Reference proteome</keyword>
<comment type="caution">
    <text evidence="3">The sequence shown here is derived from an EMBL/GenBank/DDBJ whole genome shotgun (WGS) entry which is preliminary data.</text>
</comment>
<organism evidence="3 4">
    <name type="scientific">Photobacterium galatheae</name>
    <dbReference type="NCBI Taxonomy" id="1654360"/>
    <lineage>
        <taxon>Bacteria</taxon>
        <taxon>Pseudomonadati</taxon>
        <taxon>Pseudomonadota</taxon>
        <taxon>Gammaproteobacteria</taxon>
        <taxon>Vibrionales</taxon>
        <taxon>Vibrionaceae</taxon>
        <taxon>Photobacterium</taxon>
    </lineage>
</organism>
<evidence type="ECO:0000256" key="1">
    <source>
        <dbReference type="ARBA" id="ARBA00007100"/>
    </source>
</evidence>
<dbReference type="PANTHER" id="PTHR31350:SF21">
    <property type="entry name" value="F-BOX ONLY PROTEIN 21"/>
    <property type="match status" value="1"/>
</dbReference>
<dbReference type="EMBL" id="JMIB01000029">
    <property type="protein sequence ID" value="KDM90699.1"/>
    <property type="molecule type" value="Genomic_DNA"/>
</dbReference>
<dbReference type="PANTHER" id="PTHR31350">
    <property type="entry name" value="SI:DKEY-261L7.2"/>
    <property type="match status" value="1"/>
</dbReference>
<dbReference type="InterPro" id="IPR032698">
    <property type="entry name" value="SirB1_N"/>
</dbReference>
<dbReference type="InterPro" id="IPR011990">
    <property type="entry name" value="TPR-like_helical_dom_sf"/>
</dbReference>
<dbReference type="Pfam" id="PF13369">
    <property type="entry name" value="Transglut_core2"/>
    <property type="match status" value="1"/>
</dbReference>
<sequence length="270" mass="30800">MQFNEESRDYEAVTLVEGAIDLMMDLEPGFPAQWVRLQLSKLVKEAEAALMHETNSHLRLEGLIRLFYHDWGFSGDRNQYYAAENACLDKVLERRKGIPVSLGAVFMYIAQHLELPVSGVAFPTQYILRVDWPDAETQFINPFDGEFVSQKTLGAWLKGHKGPLAPWRDSYLTATSHTDVLARWLTVLKSALLREEQYADALRCSDLALLLRPGDPHEIRDRGYIYQQLECSHAAAMDYTYFIEQCPEDPAAELLKLQVKVLSAQTQVLH</sequence>
<comment type="similarity">
    <text evidence="1">Belongs to the UPF0162 family.</text>
</comment>
<dbReference type="STRING" id="1654360.EA58_15690"/>
<dbReference type="Proteomes" id="UP000027192">
    <property type="component" value="Unassembled WGS sequence"/>
</dbReference>
<dbReference type="AlphaFoldDB" id="A0A066RK70"/>
<dbReference type="OrthoDB" id="232498at2"/>
<feature type="domain" description="Protein SirB1 N-terminal" evidence="2">
    <location>
        <begin position="34"/>
        <end position="185"/>
    </location>
</feature>